<evidence type="ECO:0000313" key="5">
    <source>
        <dbReference type="Proteomes" id="UP000177273"/>
    </source>
</evidence>
<name>A0A9Q5JIP3_9LACT</name>
<reference evidence="5" key="1">
    <citation type="submission" date="2016-09" db="EMBL/GenBank/DDBJ databases">
        <title>Draft genome sequence of a novel species of the family Streptococcaceae isolated from flowers.</title>
        <authorList>
            <person name="Chuah L.-O."/>
            <person name="Yap K.-P."/>
            <person name="Thong K.L."/>
            <person name="Liong M.T."/>
            <person name="Ahmad R."/>
            <person name="Rusul G."/>
        </authorList>
    </citation>
    <scope>NUCLEOTIDE SEQUENCE [LARGE SCALE GENOMIC DNA]</scope>
    <source>
        <strain evidence="5">HibF3</strain>
    </source>
</reference>
<dbReference type="InterPro" id="IPR001478">
    <property type="entry name" value="PDZ"/>
</dbReference>
<dbReference type="EMBL" id="MKIQ01000002">
    <property type="protein sequence ID" value="OFI47936.1"/>
    <property type="molecule type" value="Genomic_DNA"/>
</dbReference>
<keyword evidence="2" id="KW-0812">Transmembrane</keyword>
<proteinExistence type="inferred from homology"/>
<sequence length="355" mass="39045">MQIPEEKKKRFSISTSTKIVIGMMVALVILLFPLSDYYIEVPGTTENVAPMVKVDGKNNDKEEGGFYLTTVQIGKANLAGMIRSKLSPFADIYTAKELMGTSSNEDYNRMSMFYMENAQNMAIYQAFKLANKPFDLQYKGVYVLEVTDDSTFKNELHVADTLTKVNGKDFKSSKELIDYVGGQKVGDEVKITFLDSGQEKEATGKIIKLKNGKNGIGISLVDRTEVKSTPEVTIDAGAIGGPSAGLMFTLETYEQITGENLRNNRQIAGTGTIENDGSVGRIGGIDKKIATASKSGAKIFFAPDDEITSDMKKADPKIKSNYQEALDAAKKLKTDMKIIPVKNVEDALKYLKENR</sequence>
<comment type="catalytic activity">
    <reaction evidence="1">
        <text>Hydrolysis of proteins in presence of ATP.</text>
        <dbReference type="EC" id="3.4.21.53"/>
    </reaction>
</comment>
<feature type="active site" evidence="1">
    <location>
        <position position="243"/>
    </location>
</feature>
<keyword evidence="1" id="KW-0378">Hydrolase</keyword>
<gene>
    <name evidence="4" type="ORF">BG262_07740</name>
</gene>
<dbReference type="GO" id="GO:0005524">
    <property type="term" value="F:ATP binding"/>
    <property type="evidence" value="ECO:0007669"/>
    <property type="project" value="InterPro"/>
</dbReference>
<dbReference type="GO" id="GO:0030163">
    <property type="term" value="P:protein catabolic process"/>
    <property type="evidence" value="ECO:0007669"/>
    <property type="project" value="InterPro"/>
</dbReference>
<organism evidence="4 5">
    <name type="scientific">Floricoccus penangensis</name>
    <dbReference type="NCBI Taxonomy" id="1859475"/>
    <lineage>
        <taxon>Bacteria</taxon>
        <taxon>Bacillati</taxon>
        <taxon>Bacillota</taxon>
        <taxon>Bacilli</taxon>
        <taxon>Lactobacillales</taxon>
        <taxon>Streptococcaceae</taxon>
        <taxon>Floricoccus</taxon>
    </lineage>
</organism>
<feature type="domain" description="Lon proteolytic" evidence="3">
    <location>
        <begin position="239"/>
        <end position="354"/>
    </location>
</feature>
<dbReference type="InterPro" id="IPR020568">
    <property type="entry name" value="Ribosomal_Su5_D2-typ_SF"/>
</dbReference>
<evidence type="ECO:0000313" key="4">
    <source>
        <dbReference type="EMBL" id="OFI47936.1"/>
    </source>
</evidence>
<dbReference type="GO" id="GO:0006508">
    <property type="term" value="P:proteolysis"/>
    <property type="evidence" value="ECO:0007669"/>
    <property type="project" value="UniProtKB-KW"/>
</dbReference>
<evidence type="ECO:0000256" key="1">
    <source>
        <dbReference type="PROSITE-ProRule" id="PRU01122"/>
    </source>
</evidence>
<dbReference type="PROSITE" id="PS51786">
    <property type="entry name" value="LON_PROTEOLYTIC"/>
    <property type="match status" value="1"/>
</dbReference>
<keyword evidence="2" id="KW-1133">Transmembrane helix</keyword>
<feature type="transmembrane region" description="Helical" evidence="2">
    <location>
        <begin position="20"/>
        <end position="39"/>
    </location>
</feature>
<dbReference type="InterPro" id="IPR008269">
    <property type="entry name" value="Lon_proteolytic"/>
</dbReference>
<dbReference type="SUPFAM" id="SSF50156">
    <property type="entry name" value="PDZ domain-like"/>
    <property type="match status" value="1"/>
</dbReference>
<dbReference type="PANTHER" id="PTHR10046">
    <property type="entry name" value="ATP DEPENDENT LON PROTEASE FAMILY MEMBER"/>
    <property type="match status" value="1"/>
</dbReference>
<dbReference type="Gene3D" id="3.30.230.10">
    <property type="match status" value="1"/>
</dbReference>
<dbReference type="Pfam" id="PF13180">
    <property type="entry name" value="PDZ_2"/>
    <property type="match status" value="1"/>
</dbReference>
<feature type="active site" evidence="1">
    <location>
        <position position="288"/>
    </location>
</feature>
<dbReference type="Gene3D" id="2.30.42.10">
    <property type="match status" value="1"/>
</dbReference>
<comment type="similarity">
    <text evidence="1">Belongs to the peptidase S16 family.</text>
</comment>
<keyword evidence="1" id="KW-0645">Protease</keyword>
<accession>A0A9Q5JIP3</accession>
<evidence type="ECO:0000259" key="3">
    <source>
        <dbReference type="PROSITE" id="PS51786"/>
    </source>
</evidence>
<keyword evidence="1" id="KW-0720">Serine protease</keyword>
<dbReference type="AlphaFoldDB" id="A0A9Q5JIP3"/>
<dbReference type="NCBIfam" id="NF041438">
    <property type="entry name" value="SepM_fam_S16"/>
    <property type="match status" value="1"/>
</dbReference>
<dbReference type="EC" id="3.4.21.53" evidence="1"/>
<dbReference type="SUPFAM" id="SSF54211">
    <property type="entry name" value="Ribosomal protein S5 domain 2-like"/>
    <property type="match status" value="1"/>
</dbReference>
<evidence type="ECO:0000256" key="2">
    <source>
        <dbReference type="SAM" id="Phobius"/>
    </source>
</evidence>
<dbReference type="Pfam" id="PF05362">
    <property type="entry name" value="Lon_C"/>
    <property type="match status" value="1"/>
</dbReference>
<dbReference type="InterPro" id="IPR027065">
    <property type="entry name" value="Lon_Prtase"/>
</dbReference>
<keyword evidence="2" id="KW-0472">Membrane</keyword>
<dbReference type="GO" id="GO:0004252">
    <property type="term" value="F:serine-type endopeptidase activity"/>
    <property type="evidence" value="ECO:0007669"/>
    <property type="project" value="UniProtKB-UniRule"/>
</dbReference>
<keyword evidence="5" id="KW-1185">Reference proteome</keyword>
<comment type="caution">
    <text evidence="4">The sequence shown here is derived from an EMBL/GenBank/DDBJ whole genome shotgun (WGS) entry which is preliminary data.</text>
</comment>
<dbReference type="Proteomes" id="UP000177273">
    <property type="component" value="Unassembled WGS sequence"/>
</dbReference>
<dbReference type="InterPro" id="IPR036034">
    <property type="entry name" value="PDZ_sf"/>
</dbReference>
<protein>
    <recommendedName>
        <fullName evidence="1">endopeptidase La</fullName>
        <ecNumber evidence="1">3.4.21.53</ecNumber>
    </recommendedName>
</protein>
<dbReference type="InterPro" id="IPR014721">
    <property type="entry name" value="Ribsml_uS5_D2-typ_fold_subgr"/>
</dbReference>
<dbReference type="GO" id="GO:0004176">
    <property type="term" value="F:ATP-dependent peptidase activity"/>
    <property type="evidence" value="ECO:0007669"/>
    <property type="project" value="UniProtKB-UniRule"/>
</dbReference>